<evidence type="ECO:0000313" key="3">
    <source>
        <dbReference type="EMBL" id="KIE45039.1"/>
    </source>
</evidence>
<dbReference type="Gene3D" id="1.25.40.10">
    <property type="entry name" value="Tetratricopeptide repeat domain"/>
    <property type="match status" value="1"/>
</dbReference>
<keyword evidence="4" id="KW-1185">Reference proteome</keyword>
<accession>A0A0C1TWF8</accession>
<reference evidence="3 4" key="1">
    <citation type="journal article" date="2015" name="Infect. Genet. Evol.">
        <title>Genomic sequences of six botulinum neurotoxin-producing strains representing three clostridial species illustrate the mobility and diversity of botulinum neurotoxin genes.</title>
        <authorList>
            <person name="Smith T.J."/>
            <person name="Hill K.K."/>
            <person name="Xie G."/>
            <person name="Foley B.T."/>
            <person name="Williamson C.H."/>
            <person name="Foster J.T."/>
            <person name="Johnson S.L."/>
            <person name="Chertkov O."/>
            <person name="Teshima H."/>
            <person name="Gibbons H.S."/>
            <person name="Johnsky L.A."/>
            <person name="Karavis M.A."/>
            <person name="Smith L.A."/>
        </authorList>
    </citation>
    <scope>NUCLEOTIDE SEQUENCE [LARGE SCALE GENOMIC DNA]</scope>
    <source>
        <strain evidence="3 4">CDC 2741</strain>
    </source>
</reference>
<name>A0A0C1TWF8_9CLOT</name>
<gene>
    <name evidence="3" type="ORF">U732_832</name>
</gene>
<evidence type="ECO:0000313" key="4">
    <source>
        <dbReference type="Proteomes" id="UP000031366"/>
    </source>
</evidence>
<dbReference type="RefSeq" id="WP_039636944.1">
    <property type="nucleotide sequence ID" value="NZ_AYSO01000020.1"/>
</dbReference>
<keyword evidence="1" id="KW-0802">TPR repeat</keyword>
<dbReference type="Pfam" id="PF12688">
    <property type="entry name" value="TPR_5"/>
    <property type="match status" value="1"/>
</dbReference>
<dbReference type="InterPro" id="IPR019734">
    <property type="entry name" value="TPR_rpt"/>
</dbReference>
<feature type="repeat" description="TPR" evidence="1">
    <location>
        <begin position="73"/>
        <end position="106"/>
    </location>
</feature>
<dbReference type="InterPro" id="IPR011990">
    <property type="entry name" value="TPR-like_helical_dom_sf"/>
</dbReference>
<organism evidence="3 4">
    <name type="scientific">Clostridium argentinense CDC 2741</name>
    <dbReference type="NCBI Taxonomy" id="1418104"/>
    <lineage>
        <taxon>Bacteria</taxon>
        <taxon>Bacillati</taxon>
        <taxon>Bacillota</taxon>
        <taxon>Clostridia</taxon>
        <taxon>Eubacteriales</taxon>
        <taxon>Clostridiaceae</taxon>
        <taxon>Clostridium</taxon>
    </lineage>
</organism>
<dbReference type="PROSITE" id="PS50005">
    <property type="entry name" value="TPR"/>
    <property type="match status" value="1"/>
</dbReference>
<comment type="caution">
    <text evidence="3">The sequence shown here is derived from an EMBL/GenBank/DDBJ whole genome shotgun (WGS) entry which is preliminary data.</text>
</comment>
<evidence type="ECO:0000259" key="2">
    <source>
        <dbReference type="Pfam" id="PF12688"/>
    </source>
</evidence>
<protein>
    <recommendedName>
        <fullName evidence="2">Tetratrico peptide repeat group 5 domain-containing protein</fullName>
    </recommendedName>
</protein>
<dbReference type="SUPFAM" id="SSF48452">
    <property type="entry name" value="TPR-like"/>
    <property type="match status" value="1"/>
</dbReference>
<sequence length="161" mass="18994">MKEKELERAIELRKEGRVKESSEILINLANEYPDSSAIHYQCAWSFDAQELEKEAVPYYEKAISLGLLDEDLQEAFLGLGSIYRTLGEYEKSKEVFEKCMAKFRENRALKVFYAMTLYNLKEYSKAMEILLTNLTQISLDENIKRYRKAIDFYSDKLNEIW</sequence>
<dbReference type="Proteomes" id="UP000031366">
    <property type="component" value="Unassembled WGS sequence"/>
</dbReference>
<proteinExistence type="predicted"/>
<feature type="domain" description="Tetratrico peptide repeat group 5" evidence="2">
    <location>
        <begin position="38"/>
        <end position="157"/>
    </location>
</feature>
<evidence type="ECO:0000256" key="1">
    <source>
        <dbReference type="PROSITE-ProRule" id="PRU00339"/>
    </source>
</evidence>
<dbReference type="EMBL" id="AYSO01000020">
    <property type="protein sequence ID" value="KIE45039.1"/>
    <property type="molecule type" value="Genomic_DNA"/>
</dbReference>
<dbReference type="InterPro" id="IPR041656">
    <property type="entry name" value="TPR_5"/>
</dbReference>
<dbReference type="OrthoDB" id="193829at2"/>
<dbReference type="AlphaFoldDB" id="A0A0C1TWF8"/>
<dbReference type="STRING" id="29341.RSJ17_06965"/>